<accession>A0A1H6DIY6</accession>
<keyword evidence="2" id="KW-0812">Transmembrane</keyword>
<evidence type="ECO:0000313" key="3">
    <source>
        <dbReference type="EMBL" id="SEG85184.1"/>
    </source>
</evidence>
<gene>
    <name evidence="3" type="ORF">SAMN05444920_105483</name>
</gene>
<feature type="region of interest" description="Disordered" evidence="1">
    <location>
        <begin position="318"/>
        <end position="352"/>
    </location>
</feature>
<name>A0A1H6DIY6_9ACTN</name>
<keyword evidence="2" id="KW-0472">Membrane</keyword>
<feature type="compositionally biased region" description="Acidic residues" evidence="1">
    <location>
        <begin position="335"/>
        <end position="352"/>
    </location>
</feature>
<organism evidence="3 4">
    <name type="scientific">Nonomuraea solani</name>
    <dbReference type="NCBI Taxonomy" id="1144553"/>
    <lineage>
        <taxon>Bacteria</taxon>
        <taxon>Bacillati</taxon>
        <taxon>Actinomycetota</taxon>
        <taxon>Actinomycetes</taxon>
        <taxon>Streptosporangiales</taxon>
        <taxon>Streptosporangiaceae</taxon>
        <taxon>Nonomuraea</taxon>
    </lineage>
</organism>
<dbReference type="AlphaFoldDB" id="A0A1H6DIY6"/>
<feature type="region of interest" description="Disordered" evidence="1">
    <location>
        <begin position="28"/>
        <end position="57"/>
    </location>
</feature>
<reference evidence="3 4" key="1">
    <citation type="submission" date="2016-10" db="EMBL/GenBank/DDBJ databases">
        <authorList>
            <person name="de Groot N.N."/>
        </authorList>
    </citation>
    <scope>NUCLEOTIDE SEQUENCE [LARGE SCALE GENOMIC DNA]</scope>
    <source>
        <strain evidence="3 4">CGMCC 4.7037</strain>
    </source>
</reference>
<proteinExistence type="predicted"/>
<feature type="transmembrane region" description="Helical" evidence="2">
    <location>
        <begin position="68"/>
        <end position="88"/>
    </location>
</feature>
<evidence type="ECO:0000256" key="2">
    <source>
        <dbReference type="SAM" id="Phobius"/>
    </source>
</evidence>
<keyword evidence="2" id="KW-1133">Transmembrane helix</keyword>
<feature type="compositionally biased region" description="Basic residues" evidence="1">
    <location>
        <begin position="28"/>
        <end position="38"/>
    </location>
</feature>
<sequence length="352" mass="37867">MYAMPHGDDLDQRFNELVAQIDAEERRKMRAAAKKGAKTRGAERSPGFGHDARLGMPSERAPRRIGRAWPAVAGITAVIAAAGAVITLRPDLLPAVAGPVPEETMPVVAAPVPLKSLTSPVSTEPLGPFEGSKAESWAEGAAGFDLPEAKAIGGLSKQDVAKGLKRTHKLLAAAFLDRKTILGGRPTAYMDLLHPEARSRFRKSLDRKDSLRGMLTSFAPKTAELVGDVIKVNGRAKLSSYKKDGITGAKVEINYLVAYAIQRPGQPATMTRLVTHNRGTMLMYREGGELVTWVRELGGTATPARCDVDDGYIHPFYDDSAPSKVRPEGPPQDPYDLDAPEFDGECGASEET</sequence>
<keyword evidence="4" id="KW-1185">Reference proteome</keyword>
<protein>
    <submittedName>
        <fullName evidence="3">Uncharacterized protein</fullName>
    </submittedName>
</protein>
<evidence type="ECO:0000313" key="4">
    <source>
        <dbReference type="Proteomes" id="UP000236732"/>
    </source>
</evidence>
<evidence type="ECO:0000256" key="1">
    <source>
        <dbReference type="SAM" id="MobiDB-lite"/>
    </source>
</evidence>
<dbReference type="Proteomes" id="UP000236732">
    <property type="component" value="Unassembled WGS sequence"/>
</dbReference>
<dbReference type="EMBL" id="FNVT01000005">
    <property type="protein sequence ID" value="SEG85184.1"/>
    <property type="molecule type" value="Genomic_DNA"/>
</dbReference>